<protein>
    <recommendedName>
        <fullName evidence="1">F-box domain-containing protein</fullName>
    </recommendedName>
</protein>
<accession>A0A0H2R7D2</accession>
<dbReference type="SUPFAM" id="SSF52047">
    <property type="entry name" value="RNI-like"/>
    <property type="match status" value="1"/>
</dbReference>
<dbReference type="OrthoDB" id="2269034at2759"/>
<evidence type="ECO:0000259" key="1">
    <source>
        <dbReference type="PROSITE" id="PS50181"/>
    </source>
</evidence>
<dbReference type="AlphaFoldDB" id="A0A0H2R7D2"/>
<feature type="domain" description="F-box" evidence="1">
    <location>
        <begin position="109"/>
        <end position="169"/>
    </location>
</feature>
<sequence>MGWRKLGDDGQDLCRSIDYLLGGVQTLKSSIQSGRRLDGEGEMKVDPKKLWCSGLHRDHTGDSSHPTVEDAKIALRQMKDAKSLLSSISKSLDDAIQTVTDDTFDDCRATGLSLLPDDVLTDIFEMYIELSVGDEELLHSTLLSPYILASVCRRFRQIVFDRSDLWKHVFLHFPETRLLALKDRCANPIVHVGADCKISQWESDKFAFVHLCQQWRELRLAYANGNVGHLYFERLKSLIQTPLESLECLSIANGIKKDEDGDHATRSSIYLDGDGLRTLSSWQMPNLIDLELRNVIPMASMQCGNVSSFSLHINDRRKETLNMATFQNLLQSMPKLQSLSVSLNVSARFDTSSDTRIALPDLRSLDLQIIGSTSSSTVRRLMGLLKTEELTRLVLIFHEDQNSDKYLFLGWVYALVPSNSGPRHDNRFARFKKVEDFLVDIQFTAYEEFPFDDLFRALPNVQNVSMTLSEPEHAVLFMNQTGRSSGLLQRLRSLRMKLPRAHPDDFADGMRDFEIFLGDRRCGEHELFQLELRLSCEVEPLKARLYDIIGEKLRWIET</sequence>
<dbReference type="InParanoid" id="A0A0H2R7D2"/>
<organism evidence="2 3">
    <name type="scientific">Schizopora paradoxa</name>
    <dbReference type="NCBI Taxonomy" id="27342"/>
    <lineage>
        <taxon>Eukaryota</taxon>
        <taxon>Fungi</taxon>
        <taxon>Dikarya</taxon>
        <taxon>Basidiomycota</taxon>
        <taxon>Agaricomycotina</taxon>
        <taxon>Agaricomycetes</taxon>
        <taxon>Hymenochaetales</taxon>
        <taxon>Schizoporaceae</taxon>
        <taxon>Schizopora</taxon>
    </lineage>
</organism>
<dbReference type="InterPro" id="IPR001810">
    <property type="entry name" value="F-box_dom"/>
</dbReference>
<reference evidence="2 3" key="1">
    <citation type="submission" date="2015-04" db="EMBL/GenBank/DDBJ databases">
        <title>Complete genome sequence of Schizopora paradoxa KUC8140, a cosmopolitan wood degrader in East Asia.</title>
        <authorList>
            <consortium name="DOE Joint Genome Institute"/>
            <person name="Min B."/>
            <person name="Park H."/>
            <person name="Jang Y."/>
            <person name="Kim J.-J."/>
            <person name="Kim K.H."/>
            <person name="Pangilinan J."/>
            <person name="Lipzen A."/>
            <person name="Riley R."/>
            <person name="Grigoriev I.V."/>
            <person name="Spatafora J.W."/>
            <person name="Choi I.-G."/>
        </authorList>
    </citation>
    <scope>NUCLEOTIDE SEQUENCE [LARGE SCALE GENOMIC DNA]</scope>
    <source>
        <strain evidence="2 3">KUC8140</strain>
    </source>
</reference>
<dbReference type="Proteomes" id="UP000053477">
    <property type="component" value="Unassembled WGS sequence"/>
</dbReference>
<proteinExistence type="predicted"/>
<dbReference type="EMBL" id="KQ086150">
    <property type="protein sequence ID" value="KLO07267.1"/>
    <property type="molecule type" value="Genomic_DNA"/>
</dbReference>
<keyword evidence="3" id="KW-1185">Reference proteome</keyword>
<evidence type="ECO:0000313" key="3">
    <source>
        <dbReference type="Proteomes" id="UP000053477"/>
    </source>
</evidence>
<evidence type="ECO:0000313" key="2">
    <source>
        <dbReference type="EMBL" id="KLO07267.1"/>
    </source>
</evidence>
<dbReference type="PROSITE" id="PS50181">
    <property type="entry name" value="FBOX"/>
    <property type="match status" value="1"/>
</dbReference>
<dbReference type="Pfam" id="PF12937">
    <property type="entry name" value="F-box-like"/>
    <property type="match status" value="1"/>
</dbReference>
<dbReference type="Gene3D" id="1.20.1280.50">
    <property type="match status" value="1"/>
</dbReference>
<name>A0A0H2R7D2_9AGAM</name>
<gene>
    <name evidence="2" type="ORF">SCHPADRAFT_1001792</name>
</gene>